<dbReference type="InterPro" id="IPR038330">
    <property type="entry name" value="TspO/MBR-related_sf"/>
</dbReference>
<dbReference type="RefSeq" id="WP_022921133.1">
    <property type="nucleotide sequence ID" value="NZ_BMLB01000001.1"/>
</dbReference>
<sequence length="265" mass="27501">MSTLRRDQLLVTLSAMVWVVGTLIGTGLLGGGGVEEQGGGSFSDEATLIAPDGPAFSIWSVIYLFLALYVVWQWLPRAAGSVWAARTRLPAAASLALNGIWLLVVFAGWILGSVVVIAGIAAALGVILRRTADLPDEGWLPRVAVSVTFGLYLGWICVATCANVALWLVGLGVPAEGTVATWTTVAVLLVVVALAGYLLTRTPDRVVRTAFTAAVTWGVAWVAVGRLASEPANTVVGYAAVVAAVLVVGLWAALTLTRAGSPARP</sequence>
<dbReference type="PANTHER" id="PTHR33802">
    <property type="entry name" value="SI:CH211-161H7.5-RELATED"/>
    <property type="match status" value="1"/>
</dbReference>
<dbReference type="Gene3D" id="1.20.1260.100">
    <property type="entry name" value="TspO/MBR protein"/>
    <property type="match status" value="1"/>
</dbReference>
<reference evidence="3" key="1">
    <citation type="journal article" date="2019" name="Int. J. Syst. Evol. Microbiol.">
        <title>The Global Catalogue of Microorganisms (GCM) 10K type strain sequencing project: providing services to taxonomists for standard genome sequencing and annotation.</title>
        <authorList>
            <consortium name="The Broad Institute Genomics Platform"/>
            <consortium name="The Broad Institute Genome Sequencing Center for Infectious Disease"/>
            <person name="Wu L."/>
            <person name="Ma J."/>
        </authorList>
    </citation>
    <scope>NUCLEOTIDE SEQUENCE [LARGE SCALE GENOMIC DNA]</scope>
    <source>
        <strain evidence="3">CGMCC 1.5362</strain>
    </source>
</reference>
<feature type="transmembrane region" description="Helical" evidence="1">
    <location>
        <begin position="179"/>
        <end position="199"/>
    </location>
</feature>
<feature type="transmembrane region" description="Helical" evidence="1">
    <location>
        <begin position="149"/>
        <end position="173"/>
    </location>
</feature>
<keyword evidence="1" id="KW-0472">Membrane</keyword>
<dbReference type="Proteomes" id="UP000662111">
    <property type="component" value="Unassembled WGS sequence"/>
</dbReference>
<feature type="transmembrane region" description="Helical" evidence="1">
    <location>
        <begin position="9"/>
        <end position="34"/>
    </location>
</feature>
<feature type="transmembrane region" description="Helical" evidence="1">
    <location>
        <begin position="236"/>
        <end position="256"/>
    </location>
</feature>
<gene>
    <name evidence="2" type="ORF">GCM10011509_00870</name>
</gene>
<name>A0ABQ2F636_9MICO</name>
<comment type="caution">
    <text evidence="2">The sequence shown here is derived from an EMBL/GenBank/DDBJ whole genome shotgun (WGS) entry which is preliminary data.</text>
</comment>
<proteinExistence type="predicted"/>
<accession>A0ABQ2F636</accession>
<evidence type="ECO:0000313" key="3">
    <source>
        <dbReference type="Proteomes" id="UP000662111"/>
    </source>
</evidence>
<feature type="transmembrane region" description="Helical" evidence="1">
    <location>
        <begin position="206"/>
        <end position="224"/>
    </location>
</feature>
<dbReference type="PANTHER" id="PTHR33802:SF1">
    <property type="entry name" value="XK-RELATED PROTEIN"/>
    <property type="match status" value="1"/>
</dbReference>
<feature type="transmembrane region" description="Helical" evidence="1">
    <location>
        <begin position="110"/>
        <end position="128"/>
    </location>
</feature>
<protein>
    <submittedName>
        <fullName evidence="2">Tryptophan-rich sensory protein</fullName>
    </submittedName>
</protein>
<evidence type="ECO:0000313" key="2">
    <source>
        <dbReference type="EMBL" id="GGK56323.1"/>
    </source>
</evidence>
<feature type="transmembrane region" description="Helical" evidence="1">
    <location>
        <begin position="54"/>
        <end position="75"/>
    </location>
</feature>
<dbReference type="EMBL" id="BMLB01000001">
    <property type="protein sequence ID" value="GGK56323.1"/>
    <property type="molecule type" value="Genomic_DNA"/>
</dbReference>
<organism evidence="2 3">
    <name type="scientific">Ornithinimicrobium pekingense</name>
    <dbReference type="NCBI Taxonomy" id="384677"/>
    <lineage>
        <taxon>Bacteria</taxon>
        <taxon>Bacillati</taxon>
        <taxon>Actinomycetota</taxon>
        <taxon>Actinomycetes</taxon>
        <taxon>Micrococcales</taxon>
        <taxon>Ornithinimicrobiaceae</taxon>
        <taxon>Ornithinimicrobium</taxon>
    </lineage>
</organism>
<keyword evidence="1" id="KW-0812">Transmembrane</keyword>
<keyword evidence="3" id="KW-1185">Reference proteome</keyword>
<keyword evidence="1" id="KW-1133">Transmembrane helix</keyword>
<evidence type="ECO:0000256" key="1">
    <source>
        <dbReference type="SAM" id="Phobius"/>
    </source>
</evidence>